<evidence type="ECO:0000259" key="1">
    <source>
        <dbReference type="Pfam" id="PF13649"/>
    </source>
</evidence>
<evidence type="ECO:0000313" key="3">
    <source>
        <dbReference type="Proteomes" id="UP000287336"/>
    </source>
</evidence>
<evidence type="ECO:0000313" key="2">
    <source>
        <dbReference type="EMBL" id="RUR28670.1"/>
    </source>
</evidence>
<keyword evidence="2" id="KW-0489">Methyltransferase</keyword>
<sequence length="196" mass="22524">MSQNWLFLKHFLRSPIAIGSVMPSSRHLAAAMVRCVEWEKTRVIVELGAGTGVITQEINALRHKDSSFLSFEYENLLRENLTQRYPNINFYKDAFRLKDYVAVQQKGGTRADCIISGLPFANFSQQQRDNLLSDIYDVLNPGGLFVAFQYTRQLQPFLVSSYDKLNCHKVWANLPPAYVYLCRKTSFSKTPDNVHH</sequence>
<accession>A0A3S0YSW1</accession>
<dbReference type="OrthoDB" id="9805585at2"/>
<dbReference type="GO" id="GO:0008168">
    <property type="term" value="F:methyltransferase activity"/>
    <property type="evidence" value="ECO:0007669"/>
    <property type="project" value="UniProtKB-KW"/>
</dbReference>
<keyword evidence="3" id="KW-1185">Reference proteome</keyword>
<dbReference type="SUPFAM" id="SSF53335">
    <property type="entry name" value="S-adenosyl-L-methionine-dependent methyltransferases"/>
    <property type="match status" value="1"/>
</dbReference>
<dbReference type="CDD" id="cd02440">
    <property type="entry name" value="AdoMet_MTases"/>
    <property type="match status" value="1"/>
</dbReference>
<dbReference type="RefSeq" id="WP_126948475.1">
    <property type="nucleotide sequence ID" value="NZ_RZHG01000024.1"/>
</dbReference>
<protein>
    <submittedName>
        <fullName evidence="2">Methyltransferase domain-containing protein</fullName>
    </submittedName>
</protein>
<dbReference type="Pfam" id="PF13649">
    <property type="entry name" value="Methyltransf_25"/>
    <property type="match status" value="1"/>
</dbReference>
<gene>
    <name evidence="2" type="ORF">ELY33_13715</name>
</gene>
<dbReference type="GO" id="GO:0032259">
    <property type="term" value="P:methylation"/>
    <property type="evidence" value="ECO:0007669"/>
    <property type="project" value="UniProtKB-KW"/>
</dbReference>
<name>A0A3S0YSW1_9GAMM</name>
<dbReference type="InterPro" id="IPR029063">
    <property type="entry name" value="SAM-dependent_MTases_sf"/>
</dbReference>
<dbReference type="AlphaFoldDB" id="A0A3S0YSW1"/>
<reference evidence="2 3" key="1">
    <citation type="submission" date="2018-12" db="EMBL/GenBank/DDBJ databases">
        <title>three novel Halomonas strain isolated from plants.</title>
        <authorList>
            <person name="Sun C."/>
        </authorList>
    </citation>
    <scope>NUCLEOTIDE SEQUENCE [LARGE SCALE GENOMIC DNA]</scope>
    <source>
        <strain evidence="2 3">DSM 19434</strain>
    </source>
</reference>
<keyword evidence="2" id="KW-0808">Transferase</keyword>
<comment type="caution">
    <text evidence="2">The sequence shown here is derived from an EMBL/GenBank/DDBJ whole genome shotgun (WGS) entry which is preliminary data.</text>
</comment>
<dbReference type="InterPro" id="IPR041698">
    <property type="entry name" value="Methyltransf_25"/>
</dbReference>
<dbReference type="Gene3D" id="3.40.50.150">
    <property type="entry name" value="Vaccinia Virus protein VP39"/>
    <property type="match status" value="1"/>
</dbReference>
<dbReference type="Proteomes" id="UP000287336">
    <property type="component" value="Unassembled WGS sequence"/>
</dbReference>
<feature type="domain" description="Methyltransferase" evidence="1">
    <location>
        <begin position="44"/>
        <end position="143"/>
    </location>
</feature>
<dbReference type="EMBL" id="RZHG01000024">
    <property type="protein sequence ID" value="RUR28670.1"/>
    <property type="molecule type" value="Genomic_DNA"/>
</dbReference>
<proteinExistence type="predicted"/>
<organism evidence="2 3">
    <name type="scientific">Vreelandella andesensis</name>
    <dbReference type="NCBI Taxonomy" id="447567"/>
    <lineage>
        <taxon>Bacteria</taxon>
        <taxon>Pseudomonadati</taxon>
        <taxon>Pseudomonadota</taxon>
        <taxon>Gammaproteobacteria</taxon>
        <taxon>Oceanospirillales</taxon>
        <taxon>Halomonadaceae</taxon>
        <taxon>Vreelandella</taxon>
    </lineage>
</organism>